<keyword evidence="3" id="KW-1185">Reference proteome</keyword>
<feature type="non-terminal residue" evidence="2">
    <location>
        <position position="1"/>
    </location>
</feature>
<dbReference type="Proteomes" id="UP000324897">
    <property type="component" value="Unassembled WGS sequence"/>
</dbReference>
<evidence type="ECO:0000313" key="3">
    <source>
        <dbReference type="Proteomes" id="UP000324897"/>
    </source>
</evidence>
<organism evidence="2 3">
    <name type="scientific">Eragrostis curvula</name>
    <name type="common">weeping love grass</name>
    <dbReference type="NCBI Taxonomy" id="38414"/>
    <lineage>
        <taxon>Eukaryota</taxon>
        <taxon>Viridiplantae</taxon>
        <taxon>Streptophyta</taxon>
        <taxon>Embryophyta</taxon>
        <taxon>Tracheophyta</taxon>
        <taxon>Spermatophyta</taxon>
        <taxon>Magnoliopsida</taxon>
        <taxon>Liliopsida</taxon>
        <taxon>Poales</taxon>
        <taxon>Poaceae</taxon>
        <taxon>PACMAD clade</taxon>
        <taxon>Chloridoideae</taxon>
        <taxon>Eragrostideae</taxon>
        <taxon>Eragrostidinae</taxon>
        <taxon>Eragrostis</taxon>
    </lineage>
</organism>
<feature type="chain" id="PRO_5023898909" description="DUF1618 domain-containing protein" evidence="1">
    <location>
        <begin position="17"/>
        <end position="405"/>
    </location>
</feature>
<dbReference type="InterPro" id="IPR036047">
    <property type="entry name" value="F-box-like_dom_sf"/>
</dbReference>
<feature type="signal peptide" evidence="1">
    <location>
        <begin position="1"/>
        <end position="16"/>
    </location>
</feature>
<name>A0A5J9SLD6_9POAL</name>
<dbReference type="PANTHER" id="PTHR33207">
    <property type="entry name" value="F-BOX DOMAIN CONTAINING PROTEIN-RELATED"/>
    <property type="match status" value="1"/>
</dbReference>
<sequence>MQIFLLLPSLATLVCAACTCCAWRRAVASFPDFRRRFRALHPTPPLLGLFFDTFSGGQNPSVPTFSPVLPLGRDLAAAVRGSDFFLTSLHERPDRYNLADCRGGHVLLWGFIEDSEEEEFDEVFVVLNPLKRQEGRVSCIFHENVFLTHDAYAHPNSPDVYQARLVFSEVDPSSFHIVLLAHGEDEDDHPRVCVSVFSSKTGEWSFLPWVNVPEGSKDDDYNCTTIVYEGRMQANGFLYWLPDDRRRLITLDTATMEFSFAKLPVCLSEKCTYDAGETKDGDTCIVYSDGSNIGVLMLRRDEDGAERWMLDRVISMTAELKRVMQDDVDKNAHTKVFVFAVRDGYAYLSTTPMFNNPRTPCWFLSLCLETMRLEKLFQRTYDSDPLPYIMSWPLCLGRFALEGLP</sequence>
<dbReference type="Gramene" id="TVT99785">
    <property type="protein sequence ID" value="TVT99785"/>
    <property type="gene ID" value="EJB05_54826"/>
</dbReference>
<dbReference type="AlphaFoldDB" id="A0A5J9SLD6"/>
<comment type="caution">
    <text evidence="2">The sequence shown here is derived from an EMBL/GenBank/DDBJ whole genome shotgun (WGS) entry which is preliminary data.</text>
</comment>
<dbReference type="EMBL" id="RWGY01000677">
    <property type="protein sequence ID" value="TVT99785.1"/>
    <property type="molecule type" value="Genomic_DNA"/>
</dbReference>
<accession>A0A5J9SLD6</accession>
<dbReference type="SUPFAM" id="SSF81383">
    <property type="entry name" value="F-box domain"/>
    <property type="match status" value="1"/>
</dbReference>
<gene>
    <name evidence="2" type="ORF">EJB05_54826</name>
</gene>
<dbReference type="OrthoDB" id="602193at2759"/>
<evidence type="ECO:0008006" key="4">
    <source>
        <dbReference type="Google" id="ProtNLM"/>
    </source>
</evidence>
<evidence type="ECO:0000313" key="2">
    <source>
        <dbReference type="EMBL" id="TVT99785.1"/>
    </source>
</evidence>
<evidence type="ECO:0000256" key="1">
    <source>
        <dbReference type="SAM" id="SignalP"/>
    </source>
</evidence>
<proteinExistence type="predicted"/>
<keyword evidence="1" id="KW-0732">Signal</keyword>
<protein>
    <recommendedName>
        <fullName evidence="4">DUF1618 domain-containing protein</fullName>
    </recommendedName>
</protein>
<reference evidence="2 3" key="1">
    <citation type="journal article" date="2019" name="Sci. Rep.">
        <title>A high-quality genome of Eragrostis curvula grass provides insights into Poaceae evolution and supports new strategies to enhance forage quality.</title>
        <authorList>
            <person name="Carballo J."/>
            <person name="Santos B.A.C.M."/>
            <person name="Zappacosta D."/>
            <person name="Garbus I."/>
            <person name="Selva J.P."/>
            <person name="Gallo C.A."/>
            <person name="Diaz A."/>
            <person name="Albertini E."/>
            <person name="Caccamo M."/>
            <person name="Echenique V."/>
        </authorList>
    </citation>
    <scope>NUCLEOTIDE SEQUENCE [LARGE SCALE GENOMIC DNA]</scope>
    <source>
        <strain evidence="3">cv. Victoria</strain>
        <tissue evidence="2">Leaf</tissue>
    </source>
</reference>